<proteinExistence type="predicted"/>
<organism evidence="1">
    <name type="scientific">Rhizophora mucronata</name>
    <name type="common">Asiatic mangrove</name>
    <dbReference type="NCBI Taxonomy" id="61149"/>
    <lineage>
        <taxon>Eukaryota</taxon>
        <taxon>Viridiplantae</taxon>
        <taxon>Streptophyta</taxon>
        <taxon>Embryophyta</taxon>
        <taxon>Tracheophyta</taxon>
        <taxon>Spermatophyta</taxon>
        <taxon>Magnoliopsida</taxon>
        <taxon>eudicotyledons</taxon>
        <taxon>Gunneridae</taxon>
        <taxon>Pentapetalae</taxon>
        <taxon>rosids</taxon>
        <taxon>fabids</taxon>
        <taxon>Malpighiales</taxon>
        <taxon>Rhizophoraceae</taxon>
        <taxon>Rhizophora</taxon>
    </lineage>
</organism>
<evidence type="ECO:0000313" key="1">
    <source>
        <dbReference type="EMBL" id="MBX42532.1"/>
    </source>
</evidence>
<protein>
    <submittedName>
        <fullName evidence="1">Uncharacterized protein</fullName>
    </submittedName>
</protein>
<dbReference type="AlphaFoldDB" id="A0A2P2NJ54"/>
<sequence>MMNALLNSMRGMLLGAMLPIWRSILLIQQRPIPP</sequence>
<reference evidence="1" key="1">
    <citation type="submission" date="2018-02" db="EMBL/GenBank/DDBJ databases">
        <title>Rhizophora mucronata_Transcriptome.</title>
        <authorList>
            <person name="Meera S.P."/>
            <person name="Sreeshan A."/>
            <person name="Augustine A."/>
        </authorList>
    </citation>
    <scope>NUCLEOTIDE SEQUENCE</scope>
    <source>
        <tissue evidence="1">Leaf</tissue>
    </source>
</reference>
<accession>A0A2P2NJ54</accession>
<name>A0A2P2NJ54_RHIMU</name>
<dbReference type="EMBL" id="GGEC01062048">
    <property type="protein sequence ID" value="MBX42532.1"/>
    <property type="molecule type" value="Transcribed_RNA"/>
</dbReference>